<gene>
    <name evidence="2" type="ORF">Ga0074812_103186</name>
</gene>
<dbReference type="InterPro" id="IPR029058">
    <property type="entry name" value="AB_hydrolase_fold"/>
</dbReference>
<evidence type="ECO:0000259" key="1">
    <source>
        <dbReference type="Pfam" id="PF00561"/>
    </source>
</evidence>
<evidence type="ECO:0000313" key="3">
    <source>
        <dbReference type="Proteomes" id="UP000198802"/>
    </source>
</evidence>
<dbReference type="PANTHER" id="PTHR43194">
    <property type="entry name" value="HYDROLASE ALPHA/BETA FOLD FAMILY"/>
    <property type="match status" value="1"/>
</dbReference>
<protein>
    <submittedName>
        <fullName evidence="2">Pimeloyl-ACP methyl ester carboxylesterase</fullName>
    </submittedName>
</protein>
<dbReference type="InterPro" id="IPR050228">
    <property type="entry name" value="Carboxylesterase_BioH"/>
</dbReference>
<dbReference type="SUPFAM" id="SSF53474">
    <property type="entry name" value="alpha/beta-Hydrolases"/>
    <property type="match status" value="1"/>
</dbReference>
<accession>A0A0S4QIT0</accession>
<sequence>MKGTKRPMILREQVSFDGAGVRLAGDRWDPPGGERRGFVLLLHGGGQTRHSWQRTGERLAGLGWAAISVDARGHGDSEWAPDGDYSHRSLVADVGAVARQLDEPPVLVGASMGGMAALVAQSEDPGLGRALVLVDITPRIEPAGTDKIFAFMSSAPDGFASLEEASDAISAYNPHRKRPTNLEGLKKNLRHRDGRWFWHWDPAFMTIRDEAERGFSELATKRAAYPAEAVVPAPSAQPELLYDAARAIRVPALLVRGRQSDIVSEEGAAELLQLIPHAEYVDVTGAGHMVAGDDNDVFAGRLGGFLDRLPPLAG</sequence>
<dbReference type="EMBL" id="FAOZ01000003">
    <property type="protein sequence ID" value="CUU54696.1"/>
    <property type="molecule type" value="Genomic_DNA"/>
</dbReference>
<dbReference type="GO" id="GO:0003824">
    <property type="term" value="F:catalytic activity"/>
    <property type="evidence" value="ECO:0007669"/>
    <property type="project" value="UniProtKB-ARBA"/>
</dbReference>
<organism evidence="2 3">
    <name type="scientific">Parafrankia irregularis</name>
    <dbReference type="NCBI Taxonomy" id="795642"/>
    <lineage>
        <taxon>Bacteria</taxon>
        <taxon>Bacillati</taxon>
        <taxon>Actinomycetota</taxon>
        <taxon>Actinomycetes</taxon>
        <taxon>Frankiales</taxon>
        <taxon>Frankiaceae</taxon>
        <taxon>Parafrankia</taxon>
    </lineage>
</organism>
<dbReference type="PANTHER" id="PTHR43194:SF2">
    <property type="entry name" value="PEROXISOMAL MEMBRANE PROTEIN LPX1"/>
    <property type="match status" value="1"/>
</dbReference>
<reference evidence="3" key="1">
    <citation type="submission" date="2015-11" db="EMBL/GenBank/DDBJ databases">
        <authorList>
            <person name="Varghese N."/>
        </authorList>
    </citation>
    <scope>NUCLEOTIDE SEQUENCE [LARGE SCALE GENOMIC DNA]</scope>
    <source>
        <strain evidence="3">DSM 45899</strain>
    </source>
</reference>
<dbReference type="Proteomes" id="UP000198802">
    <property type="component" value="Unassembled WGS sequence"/>
</dbReference>
<evidence type="ECO:0000313" key="2">
    <source>
        <dbReference type="EMBL" id="CUU54696.1"/>
    </source>
</evidence>
<feature type="domain" description="AB hydrolase-1" evidence="1">
    <location>
        <begin position="39"/>
        <end position="290"/>
    </location>
</feature>
<keyword evidence="3" id="KW-1185">Reference proteome</keyword>
<name>A0A0S4QIT0_9ACTN</name>
<dbReference type="Gene3D" id="3.40.50.1820">
    <property type="entry name" value="alpha/beta hydrolase"/>
    <property type="match status" value="1"/>
</dbReference>
<dbReference type="AlphaFoldDB" id="A0A0S4QIT0"/>
<dbReference type="InterPro" id="IPR000073">
    <property type="entry name" value="AB_hydrolase_1"/>
</dbReference>
<proteinExistence type="predicted"/>
<dbReference type="Pfam" id="PF00561">
    <property type="entry name" value="Abhydrolase_1"/>
    <property type="match status" value="1"/>
</dbReference>